<gene>
    <name evidence="2" type="ORF">E2C01_063099</name>
</gene>
<feature type="region of interest" description="Disordered" evidence="1">
    <location>
        <begin position="1"/>
        <end position="86"/>
    </location>
</feature>
<keyword evidence="3" id="KW-1185">Reference proteome</keyword>
<dbReference type="EMBL" id="VSRR010028546">
    <property type="protein sequence ID" value="MPC68889.1"/>
    <property type="molecule type" value="Genomic_DNA"/>
</dbReference>
<dbReference type="AlphaFoldDB" id="A0A5B7HGL5"/>
<evidence type="ECO:0000256" key="1">
    <source>
        <dbReference type="SAM" id="MobiDB-lite"/>
    </source>
</evidence>
<evidence type="ECO:0000313" key="2">
    <source>
        <dbReference type="EMBL" id="MPC68889.1"/>
    </source>
</evidence>
<feature type="compositionally biased region" description="Basic and acidic residues" evidence="1">
    <location>
        <begin position="77"/>
        <end position="86"/>
    </location>
</feature>
<dbReference type="Proteomes" id="UP000324222">
    <property type="component" value="Unassembled WGS sequence"/>
</dbReference>
<proteinExistence type="predicted"/>
<feature type="compositionally biased region" description="Low complexity" evidence="1">
    <location>
        <begin position="11"/>
        <end position="30"/>
    </location>
</feature>
<protein>
    <submittedName>
        <fullName evidence="2">Uncharacterized protein</fullName>
    </submittedName>
</protein>
<sequence>MVCPAAASTALSLSGVTHSGGVTSLSGGSTQRQLSTIQHSSTRPPRAASQHQRGMNNKTQHGVRRKTAARPANAATCREKCRNGRH</sequence>
<accession>A0A5B7HGL5</accession>
<evidence type="ECO:0000313" key="3">
    <source>
        <dbReference type="Proteomes" id="UP000324222"/>
    </source>
</evidence>
<feature type="compositionally biased region" description="Polar residues" evidence="1">
    <location>
        <begin position="31"/>
        <end position="60"/>
    </location>
</feature>
<name>A0A5B7HGL5_PORTR</name>
<organism evidence="2 3">
    <name type="scientific">Portunus trituberculatus</name>
    <name type="common">Swimming crab</name>
    <name type="synonym">Neptunus trituberculatus</name>
    <dbReference type="NCBI Taxonomy" id="210409"/>
    <lineage>
        <taxon>Eukaryota</taxon>
        <taxon>Metazoa</taxon>
        <taxon>Ecdysozoa</taxon>
        <taxon>Arthropoda</taxon>
        <taxon>Crustacea</taxon>
        <taxon>Multicrustacea</taxon>
        <taxon>Malacostraca</taxon>
        <taxon>Eumalacostraca</taxon>
        <taxon>Eucarida</taxon>
        <taxon>Decapoda</taxon>
        <taxon>Pleocyemata</taxon>
        <taxon>Brachyura</taxon>
        <taxon>Eubrachyura</taxon>
        <taxon>Portunoidea</taxon>
        <taxon>Portunidae</taxon>
        <taxon>Portuninae</taxon>
        <taxon>Portunus</taxon>
    </lineage>
</organism>
<comment type="caution">
    <text evidence="2">The sequence shown here is derived from an EMBL/GenBank/DDBJ whole genome shotgun (WGS) entry which is preliminary data.</text>
</comment>
<reference evidence="2 3" key="1">
    <citation type="submission" date="2019-05" db="EMBL/GenBank/DDBJ databases">
        <title>Another draft genome of Portunus trituberculatus and its Hox gene families provides insights of decapod evolution.</title>
        <authorList>
            <person name="Jeong J.-H."/>
            <person name="Song I."/>
            <person name="Kim S."/>
            <person name="Choi T."/>
            <person name="Kim D."/>
            <person name="Ryu S."/>
            <person name="Kim W."/>
        </authorList>
    </citation>
    <scope>NUCLEOTIDE SEQUENCE [LARGE SCALE GENOMIC DNA]</scope>
    <source>
        <tissue evidence="2">Muscle</tissue>
    </source>
</reference>